<dbReference type="SUPFAM" id="SSF52058">
    <property type="entry name" value="L domain-like"/>
    <property type="match status" value="1"/>
</dbReference>
<keyword evidence="3" id="KW-0677">Repeat</keyword>
<dbReference type="Pfam" id="PF13855">
    <property type="entry name" value="LRR_8"/>
    <property type="match status" value="1"/>
</dbReference>
<evidence type="ECO:0000256" key="2">
    <source>
        <dbReference type="ARBA" id="ARBA00022729"/>
    </source>
</evidence>
<evidence type="ECO:0000313" key="5">
    <source>
        <dbReference type="EMBL" id="GBL91646.1"/>
    </source>
</evidence>
<dbReference type="AlphaFoldDB" id="A0A4Y2BK74"/>
<reference evidence="5 6" key="1">
    <citation type="journal article" date="2019" name="Sci. Rep.">
        <title>Orb-weaving spider Araneus ventricosus genome elucidates the spidroin gene catalogue.</title>
        <authorList>
            <person name="Kono N."/>
            <person name="Nakamura H."/>
            <person name="Ohtoshi R."/>
            <person name="Moran D.A.P."/>
            <person name="Shinohara A."/>
            <person name="Yoshida Y."/>
            <person name="Fujiwara M."/>
            <person name="Mori M."/>
            <person name="Tomita M."/>
            <person name="Arakawa K."/>
        </authorList>
    </citation>
    <scope>NUCLEOTIDE SEQUENCE [LARGE SCALE GENOMIC DNA]</scope>
</reference>
<dbReference type="InterPro" id="IPR003591">
    <property type="entry name" value="Leu-rich_rpt_typical-subtyp"/>
</dbReference>
<gene>
    <name evidence="5" type="ORF">AVEN_23687_1</name>
</gene>
<keyword evidence="1" id="KW-0433">Leucine-rich repeat</keyword>
<dbReference type="InterPro" id="IPR050328">
    <property type="entry name" value="Dev_Immune_Receptor"/>
</dbReference>
<dbReference type="InterPro" id="IPR001611">
    <property type="entry name" value="Leu-rich_rpt"/>
</dbReference>
<sequence>MFRLILIAAFFTASALAGSICPSRKEIYPCSCTNIRIHRRSTITIVNCYRLEDSNALSSIFTALRSMEIDRFYLYDSFWKAHMLGAAGESQKVLPADWITMLKIKEIEIIDTTLSSCFACDWKINCKNTVTTSFKVTNSSSADRICSLCDAGRGNKSPWTGCMSNLKEFHFNYGKLSTFGLDFFPMAMRELIILNLSYNQIVKVDSNVLKNLPKLLKLDLSHNAIEFFDHMFTNQEISLEYLDVSSNFIKTIGPDLFSSLPRLKTFKAGNNGIPELKRSEWEKAPDSLKNIDLSENPLHCDCNIRWINSTFNINVVLQGTCSTPSDYEESPVRRASRLLLERCDSVGRMGTRKPTSKSRHARRKP</sequence>
<feature type="chain" id="PRO_5021210533" evidence="4">
    <location>
        <begin position="18"/>
        <end position="365"/>
    </location>
</feature>
<organism evidence="5 6">
    <name type="scientific">Araneus ventricosus</name>
    <name type="common">Orbweaver spider</name>
    <name type="synonym">Epeira ventricosa</name>
    <dbReference type="NCBI Taxonomy" id="182803"/>
    <lineage>
        <taxon>Eukaryota</taxon>
        <taxon>Metazoa</taxon>
        <taxon>Ecdysozoa</taxon>
        <taxon>Arthropoda</taxon>
        <taxon>Chelicerata</taxon>
        <taxon>Arachnida</taxon>
        <taxon>Araneae</taxon>
        <taxon>Araneomorphae</taxon>
        <taxon>Entelegynae</taxon>
        <taxon>Araneoidea</taxon>
        <taxon>Araneidae</taxon>
        <taxon>Araneus</taxon>
    </lineage>
</organism>
<evidence type="ECO:0000256" key="3">
    <source>
        <dbReference type="ARBA" id="ARBA00022737"/>
    </source>
</evidence>
<feature type="signal peptide" evidence="4">
    <location>
        <begin position="1"/>
        <end position="17"/>
    </location>
</feature>
<comment type="caution">
    <text evidence="5">The sequence shown here is derived from an EMBL/GenBank/DDBJ whole genome shotgun (WGS) entry which is preliminary data.</text>
</comment>
<evidence type="ECO:0000256" key="4">
    <source>
        <dbReference type="SAM" id="SignalP"/>
    </source>
</evidence>
<dbReference type="SMART" id="SM00369">
    <property type="entry name" value="LRR_TYP"/>
    <property type="match status" value="3"/>
</dbReference>
<dbReference type="EMBL" id="BGPR01000080">
    <property type="protein sequence ID" value="GBL91646.1"/>
    <property type="molecule type" value="Genomic_DNA"/>
</dbReference>
<dbReference type="PANTHER" id="PTHR24373">
    <property type="entry name" value="SLIT RELATED LEUCINE-RICH REPEAT NEURONAL PROTEIN"/>
    <property type="match status" value="1"/>
</dbReference>
<keyword evidence="6" id="KW-1185">Reference proteome</keyword>
<name>A0A4Y2BK74_ARAVE</name>
<dbReference type="OrthoDB" id="676979at2759"/>
<dbReference type="PROSITE" id="PS51450">
    <property type="entry name" value="LRR"/>
    <property type="match status" value="1"/>
</dbReference>
<protein>
    <submittedName>
        <fullName evidence="5">Uncharacterized protein</fullName>
    </submittedName>
</protein>
<dbReference type="InterPro" id="IPR032675">
    <property type="entry name" value="LRR_dom_sf"/>
</dbReference>
<dbReference type="Proteomes" id="UP000499080">
    <property type="component" value="Unassembled WGS sequence"/>
</dbReference>
<accession>A0A4Y2BK74</accession>
<dbReference type="Gene3D" id="3.80.10.10">
    <property type="entry name" value="Ribonuclease Inhibitor"/>
    <property type="match status" value="1"/>
</dbReference>
<evidence type="ECO:0000256" key="1">
    <source>
        <dbReference type="ARBA" id="ARBA00022614"/>
    </source>
</evidence>
<proteinExistence type="predicted"/>
<dbReference type="Pfam" id="PF00560">
    <property type="entry name" value="LRR_1"/>
    <property type="match status" value="1"/>
</dbReference>
<keyword evidence="2 4" id="KW-0732">Signal</keyword>
<dbReference type="PANTHER" id="PTHR24373:SF392">
    <property type="entry name" value="NEPHROCAN"/>
    <property type="match status" value="1"/>
</dbReference>
<evidence type="ECO:0000313" key="6">
    <source>
        <dbReference type="Proteomes" id="UP000499080"/>
    </source>
</evidence>